<feature type="transmembrane region" description="Helical" evidence="8">
    <location>
        <begin position="287"/>
        <end position="303"/>
    </location>
</feature>
<dbReference type="RefSeq" id="XP_002433104.1">
    <property type="nucleotide sequence ID" value="XM_002433059.1"/>
</dbReference>
<keyword evidence="7 8" id="KW-0472">Membrane</keyword>
<dbReference type="SUPFAM" id="SSF103506">
    <property type="entry name" value="Mitochondrial carrier"/>
    <property type="match status" value="1"/>
</dbReference>
<evidence type="ECO:0000313" key="9">
    <source>
        <dbReference type="EMBL" id="EEB20366.1"/>
    </source>
</evidence>
<sequence>MANFLLINAFRIAVTSLNFVSPSIVADVLLHPFDFATVLLQIGFNPEGIKCQTAALVSVIVQYALFTFYIPYLLTSMQGLQLMGMPHPNIFYYVNYIYKKEGFLGCYRGIVPKICERLIMVCVSDRVKKKISKENLTSPDDFEIDNTDQDKFFQNLINAVCCQFFAILASHPFHVIMVTSFAEFTTDRKSSLIELFCSIYLSEGYFGFYSGLIKYYRFTAFKQAKSIENQIDDNEIIDEPEVRRTVDDHSQSHVILLKFLRSLTHNSSSRSNENILNRNRRSRISKLLAYIPFTSKLFYYVMLRDFLSKKISNPFLMVCHCAIALDSGWSKFPLIKYLNPMVSLIQNYIVPSRKIYYRKCQCCQDDLSFKN</sequence>
<evidence type="ECO:0000256" key="8">
    <source>
        <dbReference type="SAM" id="Phobius"/>
    </source>
</evidence>
<dbReference type="AlphaFoldDB" id="E0W410"/>
<name>E0W410_PEDHC</name>
<feature type="transmembrane region" description="Helical" evidence="8">
    <location>
        <begin position="12"/>
        <end position="33"/>
    </location>
</feature>
<dbReference type="InterPro" id="IPR023395">
    <property type="entry name" value="MCP_dom_sf"/>
</dbReference>
<keyword evidence="5 8" id="KW-1133">Transmembrane helix</keyword>
<proteinExistence type="predicted"/>
<feature type="transmembrane region" description="Helical" evidence="8">
    <location>
        <begin position="53"/>
        <end position="74"/>
    </location>
</feature>
<dbReference type="EnsemblMetazoa" id="PHUM613880-RA">
    <property type="protein sequence ID" value="PHUM613880-PA"/>
    <property type="gene ID" value="PHUM613880"/>
</dbReference>
<keyword evidence="2 8" id="KW-0812">Transmembrane</keyword>
<keyword evidence="6" id="KW-0496">Mitochondrion</keyword>
<evidence type="ECO:0000313" key="11">
    <source>
        <dbReference type="Proteomes" id="UP000009046"/>
    </source>
</evidence>
<gene>
    <name evidence="10" type="primary">8239765</name>
    <name evidence="9" type="ORF">Phum_PHUM613880</name>
</gene>
<protein>
    <submittedName>
        <fullName evidence="9 10">Mitochondrial carrier, putative</fullName>
    </submittedName>
</protein>
<comment type="subcellular location">
    <subcellularLocation>
        <location evidence="1">Mitochondrion outer membrane</location>
        <topology evidence="1">Multi-pass membrane protein</topology>
    </subcellularLocation>
</comment>
<dbReference type="VEuPathDB" id="VectorBase:PHUM613880"/>
<dbReference type="EMBL" id="AAZO01007503">
    <property type="status" value="NOT_ANNOTATED_CDS"/>
    <property type="molecule type" value="Genomic_DNA"/>
</dbReference>
<evidence type="ECO:0000256" key="7">
    <source>
        <dbReference type="ARBA" id="ARBA00023136"/>
    </source>
</evidence>
<evidence type="ECO:0000256" key="6">
    <source>
        <dbReference type="ARBA" id="ARBA00023128"/>
    </source>
</evidence>
<dbReference type="Proteomes" id="UP000009046">
    <property type="component" value="Unassembled WGS sequence"/>
</dbReference>
<dbReference type="Gene3D" id="1.50.40.10">
    <property type="entry name" value="Mitochondrial carrier domain"/>
    <property type="match status" value="1"/>
</dbReference>
<dbReference type="CTD" id="8239765"/>
<reference evidence="9" key="1">
    <citation type="submission" date="2007-04" db="EMBL/GenBank/DDBJ databases">
        <title>Annotation of Pediculus humanus corporis strain USDA.</title>
        <authorList>
            <person name="Kirkness E."/>
            <person name="Hannick L."/>
            <person name="Hass B."/>
            <person name="Bruggner R."/>
            <person name="Lawson D."/>
            <person name="Bidwell S."/>
            <person name="Joardar V."/>
            <person name="Caler E."/>
            <person name="Walenz B."/>
            <person name="Inman J."/>
            <person name="Schobel S."/>
            <person name="Galinsky K."/>
            <person name="Amedeo P."/>
            <person name="Strausberg R."/>
        </authorList>
    </citation>
    <scope>NUCLEOTIDE SEQUENCE</scope>
    <source>
        <strain evidence="9">USDA</strain>
    </source>
</reference>
<evidence type="ECO:0000256" key="5">
    <source>
        <dbReference type="ARBA" id="ARBA00022989"/>
    </source>
</evidence>
<evidence type="ECO:0000313" key="10">
    <source>
        <dbReference type="EnsemblMetazoa" id="PHUM613880-PA"/>
    </source>
</evidence>
<dbReference type="GeneID" id="8239765"/>
<reference evidence="10" key="3">
    <citation type="submission" date="2020-05" db="UniProtKB">
        <authorList>
            <consortium name="EnsemblMetazoa"/>
        </authorList>
    </citation>
    <scope>IDENTIFICATION</scope>
    <source>
        <strain evidence="10">USDA</strain>
    </source>
</reference>
<accession>E0W410</accession>
<reference evidence="9" key="2">
    <citation type="submission" date="2007-04" db="EMBL/GenBank/DDBJ databases">
        <title>The genome of the human body louse.</title>
        <authorList>
            <consortium name="The Human Body Louse Genome Consortium"/>
            <person name="Kirkness E."/>
            <person name="Walenz B."/>
            <person name="Hass B."/>
            <person name="Bruggner R."/>
            <person name="Strausberg R."/>
        </authorList>
    </citation>
    <scope>NUCLEOTIDE SEQUENCE</scope>
    <source>
        <strain evidence="9">USDA</strain>
    </source>
</reference>
<dbReference type="HOGENOM" id="CLU_746622_0_0_1"/>
<evidence type="ECO:0000256" key="4">
    <source>
        <dbReference type="ARBA" id="ARBA00022787"/>
    </source>
</evidence>
<dbReference type="InParanoid" id="E0W410"/>
<evidence type="ECO:0000256" key="3">
    <source>
        <dbReference type="ARBA" id="ARBA00022737"/>
    </source>
</evidence>
<keyword evidence="3" id="KW-0677">Repeat</keyword>
<dbReference type="eggNOG" id="KOG2745">
    <property type="taxonomic scope" value="Eukaryota"/>
</dbReference>
<dbReference type="PANTHER" id="PTHR10780">
    <property type="entry name" value="MITOCHONDRIAL CARRIER HOMOLOG"/>
    <property type="match status" value="1"/>
</dbReference>
<organism>
    <name type="scientific">Pediculus humanus subsp. corporis</name>
    <name type="common">Body louse</name>
    <dbReference type="NCBI Taxonomy" id="121224"/>
    <lineage>
        <taxon>Eukaryota</taxon>
        <taxon>Metazoa</taxon>
        <taxon>Ecdysozoa</taxon>
        <taxon>Arthropoda</taxon>
        <taxon>Hexapoda</taxon>
        <taxon>Insecta</taxon>
        <taxon>Pterygota</taxon>
        <taxon>Neoptera</taxon>
        <taxon>Paraneoptera</taxon>
        <taxon>Psocodea</taxon>
        <taxon>Troctomorpha</taxon>
        <taxon>Phthiraptera</taxon>
        <taxon>Anoplura</taxon>
        <taxon>Pediculidae</taxon>
        <taxon>Pediculus</taxon>
    </lineage>
</organism>
<dbReference type="EMBL" id="DS235886">
    <property type="protein sequence ID" value="EEB20366.1"/>
    <property type="molecule type" value="Genomic_DNA"/>
</dbReference>
<dbReference type="OrthoDB" id="10253709at2759"/>
<keyword evidence="4" id="KW-1000">Mitochondrion outer membrane</keyword>
<evidence type="ECO:0000256" key="2">
    <source>
        <dbReference type="ARBA" id="ARBA00022692"/>
    </source>
</evidence>
<dbReference type="KEGG" id="phu:Phum_PHUM613880"/>
<keyword evidence="11" id="KW-1185">Reference proteome</keyword>
<dbReference type="GO" id="GO:0005741">
    <property type="term" value="C:mitochondrial outer membrane"/>
    <property type="evidence" value="ECO:0007669"/>
    <property type="project" value="UniProtKB-SubCell"/>
</dbReference>
<evidence type="ECO:0000256" key="1">
    <source>
        <dbReference type="ARBA" id="ARBA00004374"/>
    </source>
</evidence>
<dbReference type="PANTHER" id="PTHR10780:SF18">
    <property type="entry name" value="LD43650P"/>
    <property type="match status" value="1"/>
</dbReference>